<dbReference type="EMBL" id="BRYB01001896">
    <property type="protein sequence ID" value="GMI35905.1"/>
    <property type="molecule type" value="Genomic_DNA"/>
</dbReference>
<accession>A0ABQ6MXZ0</accession>
<gene>
    <name evidence="1" type="ORF">TeGR_g1600</name>
</gene>
<dbReference type="Proteomes" id="UP001165060">
    <property type="component" value="Unassembled WGS sequence"/>
</dbReference>
<comment type="caution">
    <text evidence="1">The sequence shown here is derived from an EMBL/GenBank/DDBJ whole genome shotgun (WGS) entry which is preliminary data.</text>
</comment>
<protein>
    <submittedName>
        <fullName evidence="1">Uncharacterized protein</fullName>
    </submittedName>
</protein>
<organism evidence="1 2">
    <name type="scientific">Tetraparma gracilis</name>
    <dbReference type="NCBI Taxonomy" id="2962635"/>
    <lineage>
        <taxon>Eukaryota</taxon>
        <taxon>Sar</taxon>
        <taxon>Stramenopiles</taxon>
        <taxon>Ochrophyta</taxon>
        <taxon>Bolidophyceae</taxon>
        <taxon>Parmales</taxon>
        <taxon>Triparmaceae</taxon>
        <taxon>Tetraparma</taxon>
    </lineage>
</organism>
<proteinExistence type="predicted"/>
<evidence type="ECO:0000313" key="1">
    <source>
        <dbReference type="EMBL" id="GMI35905.1"/>
    </source>
</evidence>
<name>A0ABQ6MXZ0_9STRA</name>
<reference evidence="1 2" key="1">
    <citation type="journal article" date="2023" name="Commun. Biol.">
        <title>Genome analysis of Parmales, the sister group of diatoms, reveals the evolutionary specialization of diatoms from phago-mixotrophs to photoautotrophs.</title>
        <authorList>
            <person name="Ban H."/>
            <person name="Sato S."/>
            <person name="Yoshikawa S."/>
            <person name="Yamada K."/>
            <person name="Nakamura Y."/>
            <person name="Ichinomiya M."/>
            <person name="Sato N."/>
            <person name="Blanc-Mathieu R."/>
            <person name="Endo H."/>
            <person name="Kuwata A."/>
            <person name="Ogata H."/>
        </authorList>
    </citation>
    <scope>NUCLEOTIDE SEQUENCE [LARGE SCALE GENOMIC DNA]</scope>
</reference>
<feature type="non-terminal residue" evidence="1">
    <location>
        <position position="1"/>
    </location>
</feature>
<sequence length="101" mass="11034">YYEQINDIFGGYADKGNVVQFLVESDQHCYTDNTHIWKADATGSNGGGDGVSMLEWVASLPLEQGGEIGFECEGSEVDDLDDVPKAGTRYCYTKLDNTINA</sequence>
<evidence type="ECO:0000313" key="2">
    <source>
        <dbReference type="Proteomes" id="UP001165060"/>
    </source>
</evidence>
<keyword evidence="2" id="KW-1185">Reference proteome</keyword>